<organism evidence="2 3">
    <name type="scientific">Prevotella vespertina</name>
    <dbReference type="NCBI Taxonomy" id="2608404"/>
    <lineage>
        <taxon>Bacteria</taxon>
        <taxon>Pseudomonadati</taxon>
        <taxon>Bacteroidota</taxon>
        <taxon>Bacteroidia</taxon>
        <taxon>Bacteroidales</taxon>
        <taxon>Prevotellaceae</taxon>
        <taxon>Prevotella</taxon>
    </lineage>
</organism>
<dbReference type="EMBL" id="VVIQ01000001">
    <property type="protein sequence ID" value="MUL26859.1"/>
    <property type="molecule type" value="Genomic_DNA"/>
</dbReference>
<protein>
    <submittedName>
        <fullName evidence="2">Uncharacterized protein</fullName>
    </submittedName>
</protein>
<feature type="transmembrane region" description="Helical" evidence="1">
    <location>
        <begin position="12"/>
        <end position="32"/>
    </location>
</feature>
<dbReference type="AlphaFoldDB" id="A0A7C9LRE7"/>
<evidence type="ECO:0000313" key="2">
    <source>
        <dbReference type="EMBL" id="MUL26859.1"/>
    </source>
</evidence>
<gene>
    <name evidence="2" type="ORF">F0475_00645</name>
</gene>
<evidence type="ECO:0000256" key="1">
    <source>
        <dbReference type="SAM" id="Phobius"/>
    </source>
</evidence>
<keyword evidence="3" id="KW-1185">Reference proteome</keyword>
<keyword evidence="1" id="KW-0472">Membrane</keyword>
<comment type="caution">
    <text evidence="2">The sequence shown here is derived from an EMBL/GenBank/DDBJ whole genome shotgun (WGS) entry which is preliminary data.</text>
</comment>
<sequence length="129" mass="15229">MHNLSYYIAYLNLYKAEIIKVIIYALFGYAFLYDCLRDTRPELIAHIKEQTFDFKVVSFKSAREYQVEGVDRDGRTRVHKITRFWAITDKDLRAGNRIVKQKGNTTLTIIQPDTIRRFPLSFSDGDEVW</sequence>
<name>A0A7C9LRE7_9BACT</name>
<keyword evidence="1" id="KW-1133">Transmembrane helix</keyword>
<reference evidence="2 3" key="1">
    <citation type="submission" date="2019-09" db="EMBL/GenBank/DDBJ databases">
        <title>Prevotella A2879 sp. nov., isolated from an abscess of a patient.</title>
        <authorList>
            <person name="Buhl M."/>
            <person name="Oberhettinger P."/>
        </authorList>
    </citation>
    <scope>NUCLEOTIDE SEQUENCE [LARGE SCALE GENOMIC DNA]</scope>
    <source>
        <strain evidence="2 3">A2879</strain>
    </source>
</reference>
<dbReference type="RefSeq" id="WP_155714952.1">
    <property type="nucleotide sequence ID" value="NZ_VVIQ01000001.1"/>
</dbReference>
<dbReference type="Proteomes" id="UP000482295">
    <property type="component" value="Unassembled WGS sequence"/>
</dbReference>
<proteinExistence type="predicted"/>
<evidence type="ECO:0000313" key="3">
    <source>
        <dbReference type="Proteomes" id="UP000482295"/>
    </source>
</evidence>
<accession>A0A7C9LRE7</accession>
<keyword evidence="1" id="KW-0812">Transmembrane</keyword>